<dbReference type="EMBL" id="CP002801">
    <property type="protein sequence ID" value="AEH09676.1"/>
    <property type="molecule type" value="Genomic_DNA"/>
</dbReference>
<dbReference type="InterPro" id="IPR016181">
    <property type="entry name" value="Acyl_CoA_acyltransferase"/>
</dbReference>
<dbReference type="HOGENOM" id="CLU_013985_3_1_11"/>
<dbReference type="PANTHER" id="PTHR43792:SF1">
    <property type="entry name" value="N-ACETYLTRANSFERASE DOMAIN-CONTAINING PROTEIN"/>
    <property type="match status" value="1"/>
</dbReference>
<organism evidence="2 3">
    <name type="scientific">Candidatus Protofrankia datiscae</name>
    <dbReference type="NCBI Taxonomy" id="2716812"/>
    <lineage>
        <taxon>Bacteria</taxon>
        <taxon>Bacillati</taxon>
        <taxon>Actinomycetota</taxon>
        <taxon>Actinomycetes</taxon>
        <taxon>Frankiales</taxon>
        <taxon>Frankiaceae</taxon>
        <taxon>Protofrankia</taxon>
    </lineage>
</organism>
<reference evidence="2 3" key="1">
    <citation type="submission" date="2011-05" db="EMBL/GenBank/DDBJ databases">
        <title>Complete sequence of chromosome of Frankia symbiont of Datisca glomerata.</title>
        <authorList>
            <consortium name="US DOE Joint Genome Institute"/>
            <person name="Lucas S."/>
            <person name="Han J."/>
            <person name="Lapidus A."/>
            <person name="Cheng J.-F."/>
            <person name="Goodwin L."/>
            <person name="Pitluck S."/>
            <person name="Peters L."/>
            <person name="Mikhailova N."/>
            <person name="Chertkov O."/>
            <person name="Teshima H."/>
            <person name="Han C."/>
            <person name="Tapia R."/>
            <person name="Land M."/>
            <person name="Hauser L."/>
            <person name="Kyrpides N."/>
            <person name="Ivanova N."/>
            <person name="Pagani I."/>
            <person name="Berry A."/>
            <person name="Pawlowski K."/>
            <person name="Persson T."/>
            <person name="Vanden Heuvel B."/>
            <person name="Benson D."/>
            <person name="Woyke T."/>
        </authorList>
    </citation>
    <scope>NUCLEOTIDE SEQUENCE [LARGE SCALE GENOMIC DNA]</scope>
    <source>
        <strain evidence="3">4085684</strain>
    </source>
</reference>
<proteinExistence type="predicted"/>
<dbReference type="InterPro" id="IPR051531">
    <property type="entry name" value="N-acetyltransferase"/>
</dbReference>
<protein>
    <submittedName>
        <fullName evidence="2">GCN5-related N-acetyltransferase</fullName>
    </submittedName>
</protein>
<dbReference type="RefSeq" id="WP_013873608.1">
    <property type="nucleotide sequence ID" value="NC_015656.1"/>
</dbReference>
<sequence length="182" mass="20016">MTLRFGQPAAVTIPTVITDRLILRCWQPEDVGPYTAMAAHPDMSRYTGSPRDREAVRDMEAALTGHWHLCGFGMWAAEDRSSGEFVGRAGLYRPEGWPGIEAAWTIRRDRWGQGLATEAGAAALEFAFTRVGADEVISRIHPDNAASIRVAAKLGLTDAHRTFRGDAVYAITRRTWTSRTGG</sequence>
<evidence type="ECO:0000259" key="1">
    <source>
        <dbReference type="PROSITE" id="PS51186"/>
    </source>
</evidence>
<name>F8AZR7_9ACTN</name>
<dbReference type="PANTHER" id="PTHR43792">
    <property type="entry name" value="GNAT FAMILY, PUTATIVE (AFU_ORTHOLOGUE AFUA_3G00765)-RELATED-RELATED"/>
    <property type="match status" value="1"/>
</dbReference>
<dbReference type="SUPFAM" id="SSF55729">
    <property type="entry name" value="Acyl-CoA N-acyltransferases (Nat)"/>
    <property type="match status" value="1"/>
</dbReference>
<dbReference type="InterPro" id="IPR000182">
    <property type="entry name" value="GNAT_dom"/>
</dbReference>
<dbReference type="PROSITE" id="PS51186">
    <property type="entry name" value="GNAT"/>
    <property type="match status" value="1"/>
</dbReference>
<feature type="domain" description="N-acetyltransferase" evidence="1">
    <location>
        <begin position="21"/>
        <end position="175"/>
    </location>
</feature>
<dbReference type="STRING" id="656024.FsymDg_2276"/>
<keyword evidence="2" id="KW-0808">Transferase</keyword>
<dbReference type="Gene3D" id="3.40.630.30">
    <property type="match status" value="1"/>
</dbReference>
<accession>F8AZR7</accession>
<dbReference type="Pfam" id="PF13302">
    <property type="entry name" value="Acetyltransf_3"/>
    <property type="match status" value="1"/>
</dbReference>
<dbReference type="AlphaFoldDB" id="F8AZR7"/>
<dbReference type="GO" id="GO:0016747">
    <property type="term" value="F:acyltransferase activity, transferring groups other than amino-acyl groups"/>
    <property type="evidence" value="ECO:0007669"/>
    <property type="project" value="InterPro"/>
</dbReference>
<gene>
    <name evidence="2" type="ordered locus">FsymDg_2276</name>
</gene>
<evidence type="ECO:0000313" key="3">
    <source>
        <dbReference type="Proteomes" id="UP000001549"/>
    </source>
</evidence>
<evidence type="ECO:0000313" key="2">
    <source>
        <dbReference type="EMBL" id="AEH09676.1"/>
    </source>
</evidence>
<keyword evidence="3" id="KW-1185">Reference proteome</keyword>
<dbReference type="Proteomes" id="UP000001549">
    <property type="component" value="Chromosome"/>
</dbReference>
<dbReference type="KEGG" id="fsy:FsymDg_2276"/>
<dbReference type="eggNOG" id="COG1670">
    <property type="taxonomic scope" value="Bacteria"/>
</dbReference>